<accession>D7FR58</accession>
<dbReference type="EMBL" id="FN648387">
    <property type="protein sequence ID" value="CBJ26125.1"/>
    <property type="molecule type" value="Genomic_DNA"/>
</dbReference>
<dbReference type="OMA" id="KWNPQAH"/>
<name>D7FR58_ECTSI</name>
<evidence type="ECO:0008006" key="3">
    <source>
        <dbReference type="Google" id="ProtNLM"/>
    </source>
</evidence>
<dbReference type="Proteomes" id="UP000002630">
    <property type="component" value="Linkage Group LG14"/>
</dbReference>
<dbReference type="AlphaFoldDB" id="D7FR58"/>
<protein>
    <recommendedName>
        <fullName evidence="3">Longin domain-containing protein</fullName>
    </recommendedName>
</protein>
<sequence length="192" mass="21630">MNGGTEKLRLLSVIDKETGVCLFQRAWQWRGEQERSSVSIGKLVQSFYQFAREVDQGEISCVNFLVKSRTHRRVSSSQATRRTRGPSARSLPDSMQMLCTRNEDIIVAVFFDVKTCVTTSTENQGSVRQFINQVKNSFCETFAGRVASLRPTLKQCADGDMNDAALRSVQDEFLRFGPDVDQMRHVCFTAAA</sequence>
<proteinExistence type="predicted"/>
<reference evidence="1 2" key="1">
    <citation type="journal article" date="2010" name="Nature">
        <title>The Ectocarpus genome and the independent evolution of multicellularity in brown algae.</title>
        <authorList>
            <person name="Cock J.M."/>
            <person name="Sterck L."/>
            <person name="Rouze P."/>
            <person name="Scornet D."/>
            <person name="Allen A.E."/>
            <person name="Amoutzias G."/>
            <person name="Anthouard V."/>
            <person name="Artiguenave F."/>
            <person name="Aury J.M."/>
            <person name="Badger J.H."/>
            <person name="Beszteri B."/>
            <person name="Billiau K."/>
            <person name="Bonnet E."/>
            <person name="Bothwell J.H."/>
            <person name="Bowler C."/>
            <person name="Boyen C."/>
            <person name="Brownlee C."/>
            <person name="Carrano C.J."/>
            <person name="Charrier B."/>
            <person name="Cho G.Y."/>
            <person name="Coelho S.M."/>
            <person name="Collen J."/>
            <person name="Corre E."/>
            <person name="Da Silva C."/>
            <person name="Delage L."/>
            <person name="Delaroque N."/>
            <person name="Dittami S.M."/>
            <person name="Doulbeau S."/>
            <person name="Elias M."/>
            <person name="Farnham G."/>
            <person name="Gachon C.M."/>
            <person name="Gschloessl B."/>
            <person name="Heesch S."/>
            <person name="Jabbari K."/>
            <person name="Jubin C."/>
            <person name="Kawai H."/>
            <person name="Kimura K."/>
            <person name="Kloareg B."/>
            <person name="Kupper F.C."/>
            <person name="Lang D."/>
            <person name="Le Bail A."/>
            <person name="Leblanc C."/>
            <person name="Lerouge P."/>
            <person name="Lohr M."/>
            <person name="Lopez P.J."/>
            <person name="Martens C."/>
            <person name="Maumus F."/>
            <person name="Michel G."/>
            <person name="Miranda-Saavedra D."/>
            <person name="Morales J."/>
            <person name="Moreau H."/>
            <person name="Motomura T."/>
            <person name="Nagasato C."/>
            <person name="Napoli C.A."/>
            <person name="Nelson D.R."/>
            <person name="Nyvall-Collen P."/>
            <person name="Peters A.F."/>
            <person name="Pommier C."/>
            <person name="Potin P."/>
            <person name="Poulain J."/>
            <person name="Quesneville H."/>
            <person name="Read B."/>
            <person name="Rensing S.A."/>
            <person name="Ritter A."/>
            <person name="Rousvoal S."/>
            <person name="Samanta M."/>
            <person name="Samson G."/>
            <person name="Schroeder D.C."/>
            <person name="Segurens B."/>
            <person name="Strittmatter M."/>
            <person name="Tonon T."/>
            <person name="Tregear J.W."/>
            <person name="Valentin K."/>
            <person name="von Dassow P."/>
            <person name="Yamagishi T."/>
            <person name="Van de Peer Y."/>
            <person name="Wincker P."/>
        </authorList>
    </citation>
    <scope>NUCLEOTIDE SEQUENCE [LARGE SCALE GENOMIC DNA]</scope>
    <source>
        <strain evidence="2">Ec32 / CCAP1310/4</strain>
    </source>
</reference>
<evidence type="ECO:0000313" key="2">
    <source>
        <dbReference type="Proteomes" id="UP000002630"/>
    </source>
</evidence>
<dbReference type="OrthoDB" id="78297at2759"/>
<organism evidence="1 2">
    <name type="scientific">Ectocarpus siliculosus</name>
    <name type="common">Brown alga</name>
    <name type="synonym">Conferva siliculosa</name>
    <dbReference type="NCBI Taxonomy" id="2880"/>
    <lineage>
        <taxon>Eukaryota</taxon>
        <taxon>Sar</taxon>
        <taxon>Stramenopiles</taxon>
        <taxon>Ochrophyta</taxon>
        <taxon>PX clade</taxon>
        <taxon>Phaeophyceae</taxon>
        <taxon>Ectocarpales</taxon>
        <taxon>Ectocarpaceae</taxon>
        <taxon>Ectocarpus</taxon>
    </lineage>
</organism>
<gene>
    <name evidence="1" type="ORF">Esi_0021_0083</name>
</gene>
<keyword evidence="2" id="KW-1185">Reference proteome</keyword>
<evidence type="ECO:0000313" key="1">
    <source>
        <dbReference type="EMBL" id="CBJ26125.1"/>
    </source>
</evidence>